<evidence type="ECO:0000256" key="3">
    <source>
        <dbReference type="SAM" id="SignalP"/>
    </source>
</evidence>
<keyword evidence="2" id="KW-1133">Transmembrane helix</keyword>
<gene>
    <name evidence="4" type="ORF">Cantr_03263</name>
</gene>
<evidence type="ECO:0000256" key="1">
    <source>
        <dbReference type="SAM" id="MobiDB-lite"/>
    </source>
</evidence>
<dbReference type="Proteomes" id="UP000253472">
    <property type="component" value="Unassembled WGS sequence"/>
</dbReference>
<dbReference type="Pfam" id="PF14610">
    <property type="entry name" value="Psg1"/>
    <property type="match status" value="1"/>
</dbReference>
<evidence type="ECO:0000256" key="2">
    <source>
        <dbReference type="SAM" id="Phobius"/>
    </source>
</evidence>
<feature type="compositionally biased region" description="Acidic residues" evidence="1">
    <location>
        <begin position="263"/>
        <end position="272"/>
    </location>
</feature>
<accession>A0A367YMG5</accession>
<dbReference type="AlphaFoldDB" id="A0A367YMG5"/>
<feature type="compositionally biased region" description="Basic and acidic residues" evidence="1">
    <location>
        <begin position="273"/>
        <end position="284"/>
    </location>
</feature>
<feature type="region of interest" description="Disordered" evidence="1">
    <location>
        <begin position="258"/>
        <end position="284"/>
    </location>
</feature>
<organism evidence="4 5">
    <name type="scientific">Candida viswanathii</name>
    <dbReference type="NCBI Taxonomy" id="5486"/>
    <lineage>
        <taxon>Eukaryota</taxon>
        <taxon>Fungi</taxon>
        <taxon>Dikarya</taxon>
        <taxon>Ascomycota</taxon>
        <taxon>Saccharomycotina</taxon>
        <taxon>Pichiomycetes</taxon>
        <taxon>Debaryomycetaceae</taxon>
        <taxon>Candida/Lodderomyces clade</taxon>
        <taxon>Candida</taxon>
    </lineage>
</organism>
<dbReference type="OrthoDB" id="4084551at2759"/>
<feature type="signal peptide" evidence="3">
    <location>
        <begin position="1"/>
        <end position="18"/>
    </location>
</feature>
<keyword evidence="2" id="KW-0472">Membrane</keyword>
<keyword evidence="5" id="KW-1185">Reference proteome</keyword>
<dbReference type="InterPro" id="IPR028000">
    <property type="entry name" value="Pma1"/>
</dbReference>
<name>A0A367YMG5_9ASCO</name>
<feature type="chain" id="PRO_5016926847" evidence="3">
    <location>
        <begin position="19"/>
        <end position="476"/>
    </location>
</feature>
<comment type="caution">
    <text evidence="4">The sequence shown here is derived from an EMBL/GenBank/DDBJ whole genome shotgun (WGS) entry which is preliminary data.</text>
</comment>
<sequence>MKVLSIAIVASLLLLTHAATVPEDLLPLETPAPTPTSSASENVHLFKRMRDIIINKDYAKNQAAKTQSSTTVTPPPKWFRTRDGSVEIVTPTVIQGVTFSAKPPATTNGLEWWVSLKDDGSPKTIKPQNKNGQIKNGRPDYSTWFQTATTITYNKEQLKAHNMADDEIFEEVQYIPEADLDNHLLSPLIRCTPDRYKKKGIGRDRSTAPFCTPKDNARLTMGKVYFVTWYSRFWGDDVKNVRVHLNYINEKWTQKGLKKRDDESGDGEEESIEERSDNNTEDVTRELTLSKRSSVLEAGGKISSNFFTSDLIDVDVGWFALDISPDWFDKEYWRKVLISVVPEGYEDREDYNIFKDSIVIEIWKGVKVSKGHLEDLKRLEEKYANRHMYDIEVEEGINFDEYMMMIALPTCAVLAAVGMWLFVRINKIDLSKVKKRKFAREQTSHRKIPFITKKKKDAVYSELPQFSTELNNMKKD</sequence>
<reference evidence="4 5" key="1">
    <citation type="submission" date="2018-06" db="EMBL/GenBank/DDBJ databases">
        <title>Whole genome sequencing of Candida tropicalis (genome annotated by CSBL at Korea University).</title>
        <authorList>
            <person name="Ahn J."/>
        </authorList>
    </citation>
    <scope>NUCLEOTIDE SEQUENCE [LARGE SCALE GENOMIC DNA]</scope>
    <source>
        <strain evidence="4 5">ATCC 20962</strain>
    </source>
</reference>
<keyword evidence="2" id="KW-0812">Transmembrane</keyword>
<keyword evidence="3" id="KW-0732">Signal</keyword>
<proteinExistence type="predicted"/>
<evidence type="ECO:0000313" key="5">
    <source>
        <dbReference type="Proteomes" id="UP000253472"/>
    </source>
</evidence>
<dbReference type="EMBL" id="QLNQ01000001">
    <property type="protein sequence ID" value="RCK67034.1"/>
    <property type="molecule type" value="Genomic_DNA"/>
</dbReference>
<protein>
    <submittedName>
        <fullName evidence="4">Uncharacterized protein</fullName>
    </submittedName>
</protein>
<feature type="transmembrane region" description="Helical" evidence="2">
    <location>
        <begin position="402"/>
        <end position="423"/>
    </location>
</feature>
<evidence type="ECO:0000313" key="4">
    <source>
        <dbReference type="EMBL" id="RCK67034.1"/>
    </source>
</evidence>